<dbReference type="AlphaFoldDB" id="A0AAV7WZ23"/>
<dbReference type="GO" id="GO:0003676">
    <property type="term" value="F:nucleic acid binding"/>
    <property type="evidence" value="ECO:0007669"/>
    <property type="project" value="InterPro"/>
</dbReference>
<proteinExistence type="predicted"/>
<dbReference type="GO" id="GO:0015074">
    <property type="term" value="P:DNA integration"/>
    <property type="evidence" value="ECO:0007669"/>
    <property type="project" value="InterPro"/>
</dbReference>
<organism evidence="2 3">
    <name type="scientific">Megalurothrips usitatus</name>
    <name type="common">bean blossom thrips</name>
    <dbReference type="NCBI Taxonomy" id="439358"/>
    <lineage>
        <taxon>Eukaryota</taxon>
        <taxon>Metazoa</taxon>
        <taxon>Ecdysozoa</taxon>
        <taxon>Arthropoda</taxon>
        <taxon>Hexapoda</taxon>
        <taxon>Insecta</taxon>
        <taxon>Pterygota</taxon>
        <taxon>Neoptera</taxon>
        <taxon>Paraneoptera</taxon>
        <taxon>Thysanoptera</taxon>
        <taxon>Terebrantia</taxon>
        <taxon>Thripoidea</taxon>
        <taxon>Thripidae</taxon>
        <taxon>Megalurothrips</taxon>
    </lineage>
</organism>
<reference evidence="2" key="1">
    <citation type="submission" date="2022-12" db="EMBL/GenBank/DDBJ databases">
        <title>Chromosome-level genome assembly of the bean flower thrips Megalurothrips usitatus.</title>
        <authorList>
            <person name="Ma L."/>
            <person name="Liu Q."/>
            <person name="Li H."/>
            <person name="Cai W."/>
        </authorList>
    </citation>
    <scope>NUCLEOTIDE SEQUENCE</scope>
    <source>
        <strain evidence="2">Cailab_2022a</strain>
    </source>
</reference>
<dbReference type="InterPro" id="IPR012337">
    <property type="entry name" value="RNaseH-like_sf"/>
</dbReference>
<keyword evidence="3" id="KW-1185">Reference proteome</keyword>
<accession>A0AAV7WZ23</accession>
<evidence type="ECO:0000259" key="1">
    <source>
        <dbReference type="PROSITE" id="PS50994"/>
    </source>
</evidence>
<evidence type="ECO:0000313" key="2">
    <source>
        <dbReference type="EMBL" id="KAJ1518860.1"/>
    </source>
</evidence>
<dbReference type="Gene3D" id="3.30.420.10">
    <property type="entry name" value="Ribonuclease H-like superfamily/Ribonuclease H"/>
    <property type="match status" value="1"/>
</dbReference>
<sequence>MRFFIKKEDLYDALVEVHRETGHDGRNKVVPALAAKYVNVSQDTVALFMKLCGVCLTKKAQKKGVVLEPNVHCQMNSRCQVDLIDEQSKPDGNFEHVPVYQDHLTKFCTLRALTGKTAAAAVNEVLDIFSLFEAPCIPQSDNGREFANQLVTGLREQWPPALKAIPYEI</sequence>
<dbReference type="EMBL" id="JAPTSV010000854">
    <property type="protein sequence ID" value="KAJ1518860.1"/>
    <property type="molecule type" value="Genomic_DNA"/>
</dbReference>
<dbReference type="InterPro" id="IPR001584">
    <property type="entry name" value="Integrase_cat-core"/>
</dbReference>
<name>A0AAV7WZ23_9NEOP</name>
<evidence type="ECO:0000313" key="3">
    <source>
        <dbReference type="Proteomes" id="UP001075354"/>
    </source>
</evidence>
<comment type="caution">
    <text evidence="2">The sequence shown here is derived from an EMBL/GenBank/DDBJ whole genome shotgun (WGS) entry which is preliminary data.</text>
</comment>
<gene>
    <name evidence="2" type="ORF">ONE63_011527</name>
</gene>
<protein>
    <recommendedName>
        <fullName evidence="1">Integrase catalytic domain-containing protein</fullName>
    </recommendedName>
</protein>
<dbReference type="PROSITE" id="PS50994">
    <property type="entry name" value="INTEGRASE"/>
    <property type="match status" value="1"/>
</dbReference>
<dbReference type="InterPro" id="IPR036397">
    <property type="entry name" value="RNaseH_sf"/>
</dbReference>
<dbReference type="Proteomes" id="UP001075354">
    <property type="component" value="Unassembled WGS sequence"/>
</dbReference>
<dbReference type="SUPFAM" id="SSF53098">
    <property type="entry name" value="Ribonuclease H-like"/>
    <property type="match status" value="1"/>
</dbReference>
<feature type="domain" description="Integrase catalytic" evidence="1">
    <location>
        <begin position="65"/>
        <end position="169"/>
    </location>
</feature>